<evidence type="ECO:0000256" key="1">
    <source>
        <dbReference type="SAM" id="MobiDB-lite"/>
    </source>
</evidence>
<dbReference type="SUPFAM" id="SSF81606">
    <property type="entry name" value="PP2C-like"/>
    <property type="match status" value="1"/>
</dbReference>
<evidence type="ECO:0000313" key="2">
    <source>
        <dbReference type="EMBL" id="KAK9826446.1"/>
    </source>
</evidence>
<accession>A0AAW1QYV5</accession>
<proteinExistence type="predicted"/>
<protein>
    <submittedName>
        <fullName evidence="2">Uncharacterized protein</fullName>
    </submittedName>
</protein>
<dbReference type="EMBL" id="JALJOU010000065">
    <property type="protein sequence ID" value="KAK9826446.1"/>
    <property type="molecule type" value="Genomic_DNA"/>
</dbReference>
<name>A0AAW1QYV5_9CHLO</name>
<evidence type="ECO:0000313" key="3">
    <source>
        <dbReference type="Proteomes" id="UP001445335"/>
    </source>
</evidence>
<sequence length="84" mass="8788">MDAIREEALLQNYVVVGTSMLAMTRALGDPSFKEGDTPVVEAGRSGSGQERDAATAAAQQLVSTALDKGTRDNVTAIVGLLGWH</sequence>
<dbReference type="Proteomes" id="UP001445335">
    <property type="component" value="Unassembled WGS sequence"/>
</dbReference>
<gene>
    <name evidence="2" type="ORF">WJX81_007109</name>
</gene>
<feature type="region of interest" description="Disordered" evidence="1">
    <location>
        <begin position="32"/>
        <end position="51"/>
    </location>
</feature>
<dbReference type="Gene3D" id="3.60.40.10">
    <property type="entry name" value="PPM-type phosphatase domain"/>
    <property type="match status" value="1"/>
</dbReference>
<comment type="caution">
    <text evidence="2">The sequence shown here is derived from an EMBL/GenBank/DDBJ whole genome shotgun (WGS) entry which is preliminary data.</text>
</comment>
<reference evidence="2 3" key="1">
    <citation type="journal article" date="2024" name="Nat. Commun.">
        <title>Phylogenomics reveals the evolutionary origins of lichenization in chlorophyte algae.</title>
        <authorList>
            <person name="Puginier C."/>
            <person name="Libourel C."/>
            <person name="Otte J."/>
            <person name="Skaloud P."/>
            <person name="Haon M."/>
            <person name="Grisel S."/>
            <person name="Petersen M."/>
            <person name="Berrin J.G."/>
            <person name="Delaux P.M."/>
            <person name="Dal Grande F."/>
            <person name="Keller J."/>
        </authorList>
    </citation>
    <scope>NUCLEOTIDE SEQUENCE [LARGE SCALE GENOMIC DNA]</scope>
    <source>
        <strain evidence="2 3">SAG 245.80</strain>
    </source>
</reference>
<organism evidence="2 3">
    <name type="scientific">Elliptochloris bilobata</name>
    <dbReference type="NCBI Taxonomy" id="381761"/>
    <lineage>
        <taxon>Eukaryota</taxon>
        <taxon>Viridiplantae</taxon>
        <taxon>Chlorophyta</taxon>
        <taxon>core chlorophytes</taxon>
        <taxon>Trebouxiophyceae</taxon>
        <taxon>Trebouxiophyceae incertae sedis</taxon>
        <taxon>Elliptochloris clade</taxon>
        <taxon>Elliptochloris</taxon>
    </lineage>
</organism>
<dbReference type="InterPro" id="IPR036457">
    <property type="entry name" value="PPM-type-like_dom_sf"/>
</dbReference>
<dbReference type="AlphaFoldDB" id="A0AAW1QYV5"/>
<keyword evidence="3" id="KW-1185">Reference proteome</keyword>